<accession>F9G7Z9</accession>
<proteinExistence type="predicted"/>
<dbReference type="EMBL" id="AFQF01003647">
    <property type="protein sequence ID" value="EGU74704.1"/>
    <property type="molecule type" value="Genomic_DNA"/>
</dbReference>
<dbReference type="AlphaFoldDB" id="F9G7Z9"/>
<evidence type="ECO:0000313" key="2">
    <source>
        <dbReference type="EMBL" id="EGU74704.1"/>
    </source>
</evidence>
<evidence type="ECO:0000256" key="1">
    <source>
        <dbReference type="SAM" id="MobiDB-lite"/>
    </source>
</evidence>
<feature type="compositionally biased region" description="Acidic residues" evidence="1">
    <location>
        <begin position="289"/>
        <end position="298"/>
    </location>
</feature>
<name>F9G7Z9_FUSOF</name>
<comment type="caution">
    <text evidence="2">The sequence shown here is derived from an EMBL/GenBank/DDBJ whole genome shotgun (WGS) entry which is preliminary data.</text>
</comment>
<reference evidence="2" key="1">
    <citation type="journal article" date="2012" name="Mol. Plant Microbe Interact.">
        <title>A highly conserved effector in Fusarium oxysporum is required for full virulence on Arabidopsis.</title>
        <authorList>
            <person name="Thatcher L.F."/>
            <person name="Gardiner D.M."/>
            <person name="Kazan K."/>
            <person name="Manners J."/>
        </authorList>
    </citation>
    <scope>NUCLEOTIDE SEQUENCE [LARGE SCALE GENOMIC DNA]</scope>
    <source>
        <strain evidence="2">Fo5176</strain>
    </source>
</reference>
<protein>
    <submittedName>
        <fullName evidence="2">Uncharacterized protein</fullName>
    </submittedName>
</protein>
<organism evidence="2">
    <name type="scientific">Fusarium oxysporum (strain Fo5176)</name>
    <name type="common">Fusarium vascular wilt</name>
    <dbReference type="NCBI Taxonomy" id="660025"/>
    <lineage>
        <taxon>Eukaryota</taxon>
        <taxon>Fungi</taxon>
        <taxon>Dikarya</taxon>
        <taxon>Ascomycota</taxon>
        <taxon>Pezizomycotina</taxon>
        <taxon>Sordariomycetes</taxon>
        <taxon>Hypocreomycetidae</taxon>
        <taxon>Hypocreales</taxon>
        <taxon>Nectriaceae</taxon>
        <taxon>Fusarium</taxon>
        <taxon>Fusarium oxysporum species complex</taxon>
    </lineage>
</organism>
<feature type="compositionally biased region" description="Polar residues" evidence="1">
    <location>
        <begin position="252"/>
        <end position="268"/>
    </location>
</feature>
<feature type="region of interest" description="Disordered" evidence="1">
    <location>
        <begin position="252"/>
        <end position="298"/>
    </location>
</feature>
<gene>
    <name evidence="2" type="ORF">FOXB_14781</name>
</gene>
<dbReference type="OrthoDB" id="5105866at2759"/>
<sequence>MNVFRSSPVQNSFNKYSDCPLDYFRSAFVYQSATLVPLEHRTDHETVPQVMLHDLLCCIFSNSSSSLSNNNIARLFHLFVFLASDTMRPGFYSCEPCLKKAIDWYPSKREPKKIPEICIDEEDFDREEFYCGNCDCGGGGCDGGTHRMGSLLERFIQHTKANRRLTKKAYDSKPKTIRLRKKASRAIASYSNRSAADSMKNHRAEHKRVIAINTLSCLIDISNTLRHIAQHGIPGCQELCVNAAGCQQVSVSPAGATNSDVSSGSSTAAEMPVRCGPNKMPDECLWDLPSDEDEEKEN</sequence>